<feature type="non-terminal residue" evidence="1">
    <location>
        <position position="1"/>
    </location>
</feature>
<dbReference type="EMBL" id="REGN01005326">
    <property type="protein sequence ID" value="RNA13805.1"/>
    <property type="molecule type" value="Genomic_DNA"/>
</dbReference>
<dbReference type="Proteomes" id="UP000276133">
    <property type="component" value="Unassembled WGS sequence"/>
</dbReference>
<accession>A0A3M7QS44</accession>
<name>A0A3M7QS44_BRAPC</name>
<evidence type="ECO:0000313" key="1">
    <source>
        <dbReference type="EMBL" id="RNA13805.1"/>
    </source>
</evidence>
<dbReference type="AlphaFoldDB" id="A0A3M7QS44"/>
<evidence type="ECO:0000313" key="2">
    <source>
        <dbReference type="Proteomes" id="UP000276133"/>
    </source>
</evidence>
<reference evidence="1 2" key="1">
    <citation type="journal article" date="2018" name="Sci. Rep.">
        <title>Genomic signatures of local adaptation to the degree of environmental predictability in rotifers.</title>
        <authorList>
            <person name="Franch-Gras L."/>
            <person name="Hahn C."/>
            <person name="Garcia-Roger E.M."/>
            <person name="Carmona M.J."/>
            <person name="Serra M."/>
            <person name="Gomez A."/>
        </authorList>
    </citation>
    <scope>NUCLEOTIDE SEQUENCE [LARGE SCALE GENOMIC DNA]</scope>
    <source>
        <strain evidence="1">HYR1</strain>
    </source>
</reference>
<protein>
    <submittedName>
        <fullName evidence="1">Uncharacterized protein</fullName>
    </submittedName>
</protein>
<organism evidence="1 2">
    <name type="scientific">Brachionus plicatilis</name>
    <name type="common">Marine rotifer</name>
    <name type="synonym">Brachionus muelleri</name>
    <dbReference type="NCBI Taxonomy" id="10195"/>
    <lineage>
        <taxon>Eukaryota</taxon>
        <taxon>Metazoa</taxon>
        <taxon>Spiralia</taxon>
        <taxon>Gnathifera</taxon>
        <taxon>Rotifera</taxon>
        <taxon>Eurotatoria</taxon>
        <taxon>Monogononta</taxon>
        <taxon>Pseudotrocha</taxon>
        <taxon>Ploima</taxon>
        <taxon>Brachionidae</taxon>
        <taxon>Brachionus</taxon>
    </lineage>
</organism>
<keyword evidence="2" id="KW-1185">Reference proteome</keyword>
<comment type="caution">
    <text evidence="1">The sequence shown here is derived from an EMBL/GenBank/DDBJ whole genome shotgun (WGS) entry which is preliminary data.</text>
</comment>
<sequence length="90" mass="10362">EQDFRKKIRIFVVENLTTLLVTALNSVLFNFNSKKLPLHAFNIGKLARIHAALFFAQISWSTNSIDFGSLTPGLKLRRSNNSFKHNLFKR</sequence>
<gene>
    <name evidence="1" type="ORF">BpHYR1_038244</name>
</gene>
<proteinExistence type="predicted"/>